<dbReference type="EMBL" id="JANPWB010000011">
    <property type="protein sequence ID" value="KAJ1133300.1"/>
    <property type="molecule type" value="Genomic_DNA"/>
</dbReference>
<gene>
    <name evidence="2" type="ORF">NDU88_011596</name>
</gene>
<evidence type="ECO:0000256" key="1">
    <source>
        <dbReference type="SAM" id="MobiDB-lite"/>
    </source>
</evidence>
<keyword evidence="3" id="KW-1185">Reference proteome</keyword>
<proteinExistence type="predicted"/>
<feature type="non-terminal residue" evidence="2">
    <location>
        <position position="62"/>
    </location>
</feature>
<reference evidence="2" key="1">
    <citation type="journal article" date="2022" name="bioRxiv">
        <title>Sequencing and chromosome-scale assembly of the giantPleurodeles waltlgenome.</title>
        <authorList>
            <person name="Brown T."/>
            <person name="Elewa A."/>
            <person name="Iarovenko S."/>
            <person name="Subramanian E."/>
            <person name="Araus A.J."/>
            <person name="Petzold A."/>
            <person name="Susuki M."/>
            <person name="Suzuki K.-i.T."/>
            <person name="Hayashi T."/>
            <person name="Toyoda A."/>
            <person name="Oliveira C."/>
            <person name="Osipova E."/>
            <person name="Leigh N.D."/>
            <person name="Simon A."/>
            <person name="Yun M.H."/>
        </authorList>
    </citation>
    <scope>NUCLEOTIDE SEQUENCE</scope>
    <source>
        <strain evidence="2">20211129_DDA</strain>
        <tissue evidence="2">Liver</tissue>
    </source>
</reference>
<comment type="caution">
    <text evidence="2">The sequence shown here is derived from an EMBL/GenBank/DDBJ whole genome shotgun (WGS) entry which is preliminary data.</text>
</comment>
<dbReference type="AlphaFoldDB" id="A0AAV7Q258"/>
<accession>A0AAV7Q258</accession>
<name>A0AAV7Q258_PLEWA</name>
<evidence type="ECO:0000313" key="3">
    <source>
        <dbReference type="Proteomes" id="UP001066276"/>
    </source>
</evidence>
<dbReference type="Proteomes" id="UP001066276">
    <property type="component" value="Chromosome 7"/>
</dbReference>
<feature type="non-terminal residue" evidence="2">
    <location>
        <position position="1"/>
    </location>
</feature>
<feature type="region of interest" description="Disordered" evidence="1">
    <location>
        <begin position="1"/>
        <end position="62"/>
    </location>
</feature>
<evidence type="ECO:0000313" key="2">
    <source>
        <dbReference type="EMBL" id="KAJ1133300.1"/>
    </source>
</evidence>
<feature type="compositionally biased region" description="Basic and acidic residues" evidence="1">
    <location>
        <begin position="50"/>
        <end position="62"/>
    </location>
</feature>
<sequence length="62" mass="6778">EDIMKGPSVPAMKDQRTAGRHHGWTPVPATKDQGTAGRNHERTTSACHEGPGDSRKTSWKEP</sequence>
<organism evidence="2 3">
    <name type="scientific">Pleurodeles waltl</name>
    <name type="common">Iberian ribbed newt</name>
    <dbReference type="NCBI Taxonomy" id="8319"/>
    <lineage>
        <taxon>Eukaryota</taxon>
        <taxon>Metazoa</taxon>
        <taxon>Chordata</taxon>
        <taxon>Craniata</taxon>
        <taxon>Vertebrata</taxon>
        <taxon>Euteleostomi</taxon>
        <taxon>Amphibia</taxon>
        <taxon>Batrachia</taxon>
        <taxon>Caudata</taxon>
        <taxon>Salamandroidea</taxon>
        <taxon>Salamandridae</taxon>
        <taxon>Pleurodelinae</taxon>
        <taxon>Pleurodeles</taxon>
    </lineage>
</organism>
<protein>
    <submittedName>
        <fullName evidence="2">Uncharacterized protein</fullName>
    </submittedName>
</protein>